<reference evidence="3 4" key="1">
    <citation type="journal article" date="2015" name="Fungal Genet. Biol.">
        <title>Evolution of novel wood decay mechanisms in Agaricales revealed by the genome sequences of Fistulina hepatica and Cylindrobasidium torrendii.</title>
        <authorList>
            <person name="Floudas D."/>
            <person name="Held B.W."/>
            <person name="Riley R."/>
            <person name="Nagy L.G."/>
            <person name="Koehler G."/>
            <person name="Ransdell A.S."/>
            <person name="Younus H."/>
            <person name="Chow J."/>
            <person name="Chiniquy J."/>
            <person name="Lipzen A."/>
            <person name="Tritt A."/>
            <person name="Sun H."/>
            <person name="Haridas S."/>
            <person name="LaButti K."/>
            <person name="Ohm R.A."/>
            <person name="Kues U."/>
            <person name="Blanchette R.A."/>
            <person name="Grigoriev I.V."/>
            <person name="Minto R.E."/>
            <person name="Hibbett D.S."/>
        </authorList>
    </citation>
    <scope>NUCLEOTIDE SEQUENCE [LARGE SCALE GENOMIC DNA]</scope>
    <source>
        <strain evidence="3 4">ATCC 64428</strain>
    </source>
</reference>
<feature type="compositionally biased region" description="Low complexity" evidence="1">
    <location>
        <begin position="122"/>
        <end position="134"/>
    </location>
</feature>
<feature type="region of interest" description="Disordered" evidence="1">
    <location>
        <begin position="122"/>
        <end position="154"/>
    </location>
</feature>
<organism evidence="3 4">
    <name type="scientific">Fistulina hepatica ATCC 64428</name>
    <dbReference type="NCBI Taxonomy" id="1128425"/>
    <lineage>
        <taxon>Eukaryota</taxon>
        <taxon>Fungi</taxon>
        <taxon>Dikarya</taxon>
        <taxon>Basidiomycota</taxon>
        <taxon>Agaricomycotina</taxon>
        <taxon>Agaricomycetes</taxon>
        <taxon>Agaricomycetidae</taxon>
        <taxon>Agaricales</taxon>
        <taxon>Fistulinaceae</taxon>
        <taxon>Fistulina</taxon>
    </lineage>
</organism>
<dbReference type="Proteomes" id="UP000054144">
    <property type="component" value="Unassembled WGS sequence"/>
</dbReference>
<accession>A0A0D7AKI1</accession>
<evidence type="ECO:0000313" key="4">
    <source>
        <dbReference type="Proteomes" id="UP000054144"/>
    </source>
</evidence>
<feature type="compositionally biased region" description="Polar residues" evidence="1">
    <location>
        <begin position="142"/>
        <end position="154"/>
    </location>
</feature>
<name>A0A0D7AKI1_9AGAR</name>
<protein>
    <recommendedName>
        <fullName evidence="2">AAA-ATPase-like domain-containing protein</fullName>
    </recommendedName>
</protein>
<dbReference type="EMBL" id="KN881643">
    <property type="protein sequence ID" value="KIY52370.1"/>
    <property type="molecule type" value="Genomic_DNA"/>
</dbReference>
<evidence type="ECO:0000313" key="3">
    <source>
        <dbReference type="EMBL" id="KIY52370.1"/>
    </source>
</evidence>
<evidence type="ECO:0000259" key="2">
    <source>
        <dbReference type="Pfam" id="PF09820"/>
    </source>
</evidence>
<dbReference type="InterPro" id="IPR018631">
    <property type="entry name" value="AAA-ATPase-like_dom"/>
</dbReference>
<gene>
    <name evidence="3" type="ORF">FISHEDRAFT_55889</name>
</gene>
<feature type="region of interest" description="Disordered" evidence="1">
    <location>
        <begin position="209"/>
        <end position="230"/>
    </location>
</feature>
<proteinExistence type="predicted"/>
<feature type="domain" description="AAA-ATPase-like" evidence="2">
    <location>
        <begin position="330"/>
        <end position="477"/>
    </location>
</feature>
<sequence>MMLAAVFCTRPALFHRFSAFLDSSSLTAFFYAVLSVKDADWIPGGAFLDSSSLTAFFYAVLSVKQEHIHCCPMPDTLAKQPPVDVVDHDAAAFEQTGDLSPLPWEPSFFHCEGRWHADTAPSISDSASDASNVSMQPPLDSDASTPPASMGSPYSSYSNDSCPFSSCDSPYSSYPDDLSPLSPSCGSPCRSISGGSSCHSDSQYDPSWSLFDEPSHRSPPSPSESHHSYDAMNCDDSLRRYVRTMISDYHTKSGQSAIDTPDSKTVPSHLQVCYDSVMFAMHDTTRICPEIIDIICCPPKRIQGMSLLQAGAPAPPWLPSPYMRTFKPYMSTNGTVWADKTAVLRSVDLMARVNTLPLILRPPGFGKTAFIHMLMAYHDVGEPDLTEAAFAATQSALLDTEQRHRNRHLVFYLDLAQTDASSAEKFRDSLVSALHSYTEYFVYKYMGLAGWSLDVVAFLLDSPAISFELVMVIVGEYMKRNVITAGVVMGSTTGGAWSTSSFGGVTTDCTQVYALRHTFGFTQAEIQQLCTIFSPPDTLADDVMKLVPSFSYGKEPGWGDMRDENGRPTYDWALKAAEPVFPMEAVLKILRERLNVVLL</sequence>
<dbReference type="OrthoDB" id="5380555at2759"/>
<keyword evidence="4" id="KW-1185">Reference proteome</keyword>
<dbReference type="Pfam" id="PF09820">
    <property type="entry name" value="AAA-ATPase_like"/>
    <property type="match status" value="1"/>
</dbReference>
<evidence type="ECO:0000256" key="1">
    <source>
        <dbReference type="SAM" id="MobiDB-lite"/>
    </source>
</evidence>
<dbReference type="AlphaFoldDB" id="A0A0D7AKI1"/>